<evidence type="ECO:0000259" key="5">
    <source>
        <dbReference type="PROSITE" id="PS51352"/>
    </source>
</evidence>
<evidence type="ECO:0000256" key="3">
    <source>
        <dbReference type="ARBA" id="ARBA00023157"/>
    </source>
</evidence>
<dbReference type="InterPro" id="IPR013740">
    <property type="entry name" value="Redoxin"/>
</dbReference>
<name>A0ABT8RHN2_9BACT</name>
<evidence type="ECO:0000256" key="1">
    <source>
        <dbReference type="ARBA" id="ARBA00004196"/>
    </source>
</evidence>
<evidence type="ECO:0000313" key="6">
    <source>
        <dbReference type="EMBL" id="MDO1451589.1"/>
    </source>
</evidence>
<feature type="domain" description="Thioredoxin" evidence="5">
    <location>
        <begin position="344"/>
        <end position="483"/>
    </location>
</feature>
<keyword evidence="4" id="KW-0676">Redox-active center</keyword>
<dbReference type="RefSeq" id="WP_302042386.1">
    <property type="nucleotide sequence ID" value="NZ_JAUKPO010000069.1"/>
</dbReference>
<dbReference type="Proteomes" id="UP001168528">
    <property type="component" value="Unassembled WGS sequence"/>
</dbReference>
<keyword evidence="3" id="KW-1015">Disulfide bond</keyword>
<dbReference type="PANTHER" id="PTHR42852">
    <property type="entry name" value="THIOL:DISULFIDE INTERCHANGE PROTEIN DSBE"/>
    <property type="match status" value="1"/>
</dbReference>
<sequence>MSLRLFFLLLFLPFLTHSQGARKKVVLAGKFIHSHPFQDRMYLLSWTDPLGMAYLDTIYLKEDDSFYLQTDKITGSVLATINYQNNKTLGPRLLLAPGDSLQLIIDMLNAKNVQVEGKSKVVNSYFPLVEKALSDPLFVQKYSKPASLAEADFEDYIHKRRQLADSIRKQLFSSTSSDAYGKDFEHLLKVENHYELIALVHDQAWYTSKAPQAMIDRLLGQEWKKELNHAANLISPRFRNFLQYMARYTYWANHHYQVSPDSIPALYRYEYALRNYTDKVQDYVLGMYLWRDIINEHASTEAFSQKMDSLQTYKQAIGDQKLLAYLDACQRTRHKELEKGQQALKNGDQAPNFSLKDAKGKVYTLADFKGKILYIDLWASWCGPCKEELPHLARLHEQYKERDVVFISIALWDRYTAWQKALLKDQPTWLQLFDATGIVGKAYGVKAIPHFILIDKQGRIVQQKAPKPSATEQIQTLLEQQTGR</sequence>
<proteinExistence type="predicted"/>
<evidence type="ECO:0000256" key="2">
    <source>
        <dbReference type="ARBA" id="ARBA00022748"/>
    </source>
</evidence>
<protein>
    <submittedName>
        <fullName evidence="6">TlpA disulfide reductase family protein</fullName>
    </submittedName>
</protein>
<reference evidence="6" key="1">
    <citation type="submission" date="2023-07" db="EMBL/GenBank/DDBJ databases">
        <title>The genome sequence of Rhodocytophaga aerolata KACC 12507.</title>
        <authorList>
            <person name="Zhang X."/>
        </authorList>
    </citation>
    <scope>NUCLEOTIDE SEQUENCE</scope>
    <source>
        <strain evidence="6">KACC 12507</strain>
    </source>
</reference>
<keyword evidence="2" id="KW-0201">Cytochrome c-type biogenesis</keyword>
<dbReference type="CDD" id="cd02966">
    <property type="entry name" value="TlpA_like_family"/>
    <property type="match status" value="1"/>
</dbReference>
<dbReference type="EMBL" id="JAUKPO010000069">
    <property type="protein sequence ID" value="MDO1451589.1"/>
    <property type="molecule type" value="Genomic_DNA"/>
</dbReference>
<evidence type="ECO:0000313" key="7">
    <source>
        <dbReference type="Proteomes" id="UP001168528"/>
    </source>
</evidence>
<comment type="caution">
    <text evidence="6">The sequence shown here is derived from an EMBL/GenBank/DDBJ whole genome shotgun (WGS) entry which is preliminary data.</text>
</comment>
<dbReference type="SUPFAM" id="SSF52833">
    <property type="entry name" value="Thioredoxin-like"/>
    <property type="match status" value="1"/>
</dbReference>
<organism evidence="6 7">
    <name type="scientific">Rhodocytophaga aerolata</name>
    <dbReference type="NCBI Taxonomy" id="455078"/>
    <lineage>
        <taxon>Bacteria</taxon>
        <taxon>Pseudomonadati</taxon>
        <taxon>Bacteroidota</taxon>
        <taxon>Cytophagia</taxon>
        <taxon>Cytophagales</taxon>
        <taxon>Rhodocytophagaceae</taxon>
        <taxon>Rhodocytophaga</taxon>
    </lineage>
</organism>
<dbReference type="Gene3D" id="3.40.30.10">
    <property type="entry name" value="Glutaredoxin"/>
    <property type="match status" value="1"/>
</dbReference>
<dbReference type="PROSITE" id="PS51352">
    <property type="entry name" value="THIOREDOXIN_2"/>
    <property type="match status" value="1"/>
</dbReference>
<accession>A0ABT8RHN2</accession>
<dbReference type="InterPro" id="IPR050553">
    <property type="entry name" value="Thioredoxin_ResA/DsbE_sf"/>
</dbReference>
<comment type="subcellular location">
    <subcellularLocation>
        <location evidence="1">Cell envelope</location>
    </subcellularLocation>
</comment>
<gene>
    <name evidence="6" type="ORF">Q0590_35280</name>
</gene>
<dbReference type="Pfam" id="PF08534">
    <property type="entry name" value="Redoxin"/>
    <property type="match status" value="1"/>
</dbReference>
<evidence type="ECO:0000256" key="4">
    <source>
        <dbReference type="ARBA" id="ARBA00023284"/>
    </source>
</evidence>
<dbReference type="InterPro" id="IPR013766">
    <property type="entry name" value="Thioredoxin_domain"/>
</dbReference>
<keyword evidence="7" id="KW-1185">Reference proteome</keyword>
<dbReference type="PANTHER" id="PTHR42852:SF6">
    <property type="entry name" value="THIOL:DISULFIDE INTERCHANGE PROTEIN DSBE"/>
    <property type="match status" value="1"/>
</dbReference>
<dbReference type="InterPro" id="IPR036249">
    <property type="entry name" value="Thioredoxin-like_sf"/>
</dbReference>